<feature type="region of interest" description="Disordered" evidence="2">
    <location>
        <begin position="112"/>
        <end position="138"/>
    </location>
</feature>
<evidence type="ECO:0000313" key="3">
    <source>
        <dbReference type="EMBL" id="MUG45992.1"/>
    </source>
</evidence>
<dbReference type="Pfam" id="PF04519">
    <property type="entry name" value="Bactofilin"/>
    <property type="match status" value="1"/>
</dbReference>
<dbReference type="PANTHER" id="PTHR35024">
    <property type="entry name" value="HYPOTHETICAL CYTOSOLIC PROTEIN"/>
    <property type="match status" value="1"/>
</dbReference>
<reference evidence="3 4" key="1">
    <citation type="submission" date="2019-11" db="EMBL/GenBank/DDBJ databases">
        <title>Draft genome sequences of five Paenibacillus species of dairy origin.</title>
        <authorList>
            <person name="Olajide A.M."/>
            <person name="Chen S."/>
            <person name="Lapointe G."/>
        </authorList>
    </citation>
    <scope>NUCLEOTIDE SEQUENCE [LARGE SCALE GENOMIC DNA]</scope>
    <source>
        <strain evidence="3 4">12CR55</strain>
    </source>
</reference>
<dbReference type="Proteomes" id="UP000447876">
    <property type="component" value="Unassembled WGS sequence"/>
</dbReference>
<proteinExistence type="inferred from homology"/>
<sequence>MLKDHKKVAGWQGTLIGQGSVAEGKLECEASLRIEGSFRGEIHCQGQVVIGETGEAHSNIKGADIIVAGKVVGDIASQGRLTITSSGLVEGNVHVAKLVIVEGGLLNGSSQMEQPTAVTVPVPSSNKKSKKAAQPEAG</sequence>
<dbReference type="PANTHER" id="PTHR35024:SF4">
    <property type="entry name" value="POLYMER-FORMING CYTOSKELETAL PROTEIN"/>
    <property type="match status" value="1"/>
</dbReference>
<organism evidence="3 4">
    <name type="scientific">Paenibacillus woosongensis</name>
    <dbReference type="NCBI Taxonomy" id="307580"/>
    <lineage>
        <taxon>Bacteria</taxon>
        <taxon>Bacillati</taxon>
        <taxon>Bacillota</taxon>
        <taxon>Bacilli</taxon>
        <taxon>Bacillales</taxon>
        <taxon>Paenibacillaceae</taxon>
        <taxon>Paenibacillus</taxon>
    </lineage>
</organism>
<dbReference type="EMBL" id="WNZW01000004">
    <property type="protein sequence ID" value="MUG45992.1"/>
    <property type="molecule type" value="Genomic_DNA"/>
</dbReference>
<evidence type="ECO:0000313" key="4">
    <source>
        <dbReference type="Proteomes" id="UP000447876"/>
    </source>
</evidence>
<accession>A0A7X2Z1Q9</accession>
<gene>
    <name evidence="3" type="ORF">GNP95_13435</name>
</gene>
<name>A0A7X2Z1Q9_9BACL</name>
<comment type="similarity">
    <text evidence="1">Belongs to the bactofilin family.</text>
</comment>
<evidence type="ECO:0000256" key="1">
    <source>
        <dbReference type="ARBA" id="ARBA00044755"/>
    </source>
</evidence>
<comment type="caution">
    <text evidence="3">The sequence shown here is derived from an EMBL/GenBank/DDBJ whole genome shotgun (WGS) entry which is preliminary data.</text>
</comment>
<dbReference type="InterPro" id="IPR007607">
    <property type="entry name" value="BacA/B"/>
</dbReference>
<dbReference type="OrthoDB" id="9789407at2"/>
<dbReference type="RefSeq" id="WP_155611398.1">
    <property type="nucleotide sequence ID" value="NZ_WNZW01000004.1"/>
</dbReference>
<dbReference type="AlphaFoldDB" id="A0A7X2Z1Q9"/>
<evidence type="ECO:0000256" key="2">
    <source>
        <dbReference type="SAM" id="MobiDB-lite"/>
    </source>
</evidence>
<protein>
    <submittedName>
        <fullName evidence="3">Polymer-forming cytoskeletal protein</fullName>
    </submittedName>
</protein>